<dbReference type="eggNOG" id="COG1545">
    <property type="taxonomic scope" value="Bacteria"/>
</dbReference>
<gene>
    <name evidence="4" type="ordered locus">Psed_1806</name>
</gene>
<protein>
    <recommendedName>
        <fullName evidence="6">DUF35 domain-containing protein</fullName>
    </recommendedName>
</protein>
<evidence type="ECO:0008006" key="6">
    <source>
        <dbReference type="Google" id="ProtNLM"/>
    </source>
</evidence>
<evidence type="ECO:0000313" key="4">
    <source>
        <dbReference type="EMBL" id="AEA24040.1"/>
    </source>
</evidence>
<name>F4CPC5_PSEUX</name>
<dbReference type="InterPro" id="IPR012340">
    <property type="entry name" value="NA-bd_OB-fold"/>
</dbReference>
<dbReference type="Gene3D" id="6.10.30.10">
    <property type="match status" value="1"/>
</dbReference>
<dbReference type="PANTHER" id="PTHR34075">
    <property type="entry name" value="BLR3430 PROTEIN"/>
    <property type="match status" value="1"/>
</dbReference>
<sequence>MPASSAPQATPLEVSVPHDAGSSVTRPVPVPTPLSAPFWAACRENRLLVQRCDACGAHIFTPQEFCRACHATSLTWVESAGRGHIVTFTVIGRPQTPAFETPYVVAVVELEEGYEMITNIVGGPAEDVRIGDAVRVRFIPVTDEITLPCFEVVP</sequence>
<dbReference type="HOGENOM" id="CLU_119412_1_2_11"/>
<dbReference type="EMBL" id="CP002593">
    <property type="protein sequence ID" value="AEA24040.1"/>
    <property type="molecule type" value="Genomic_DNA"/>
</dbReference>
<dbReference type="KEGG" id="pdx:Psed_1806"/>
<feature type="region of interest" description="Disordered" evidence="1">
    <location>
        <begin position="1"/>
        <end position="28"/>
    </location>
</feature>
<dbReference type="STRING" id="675635.Psed_1806"/>
<dbReference type="SUPFAM" id="SSF50249">
    <property type="entry name" value="Nucleic acid-binding proteins"/>
    <property type="match status" value="1"/>
</dbReference>
<evidence type="ECO:0000259" key="3">
    <source>
        <dbReference type="Pfam" id="PF12172"/>
    </source>
</evidence>
<dbReference type="PANTHER" id="PTHR34075:SF5">
    <property type="entry name" value="BLR3430 PROTEIN"/>
    <property type="match status" value="1"/>
</dbReference>
<dbReference type="InterPro" id="IPR052513">
    <property type="entry name" value="Thioester_dehydratase-like"/>
</dbReference>
<dbReference type="OrthoDB" id="4334176at2"/>
<dbReference type="InterPro" id="IPR002878">
    <property type="entry name" value="ChsH2_C"/>
</dbReference>
<evidence type="ECO:0000259" key="2">
    <source>
        <dbReference type="Pfam" id="PF01796"/>
    </source>
</evidence>
<dbReference type="Pfam" id="PF12172">
    <property type="entry name" value="zf-ChsH2"/>
    <property type="match status" value="1"/>
</dbReference>
<proteinExistence type="predicted"/>
<keyword evidence="5" id="KW-1185">Reference proteome</keyword>
<reference evidence="4 5" key="1">
    <citation type="journal article" date="2011" name="J. Bacteriol.">
        <title>Genome sequence of the 1,4-dioxane-degrading Pseudonocardia dioxanivorans strain CB1190.</title>
        <authorList>
            <person name="Sales C.M."/>
            <person name="Mahendra S."/>
            <person name="Grostern A."/>
            <person name="Parales R.E."/>
            <person name="Goodwin L.A."/>
            <person name="Woyke T."/>
            <person name="Nolan M."/>
            <person name="Lapidus A."/>
            <person name="Chertkov O."/>
            <person name="Ovchinnikova G."/>
            <person name="Sczyrba A."/>
            <person name="Alvarez-Cohen L."/>
        </authorList>
    </citation>
    <scope>NUCLEOTIDE SEQUENCE [LARGE SCALE GENOMIC DNA]</scope>
    <source>
        <strain evidence="5">ATCC 55486 / DSM 44775 / JCM 13855 / CB1190</strain>
    </source>
</reference>
<accession>F4CPC5</accession>
<dbReference type="Pfam" id="PF01796">
    <property type="entry name" value="OB_ChsH2_C"/>
    <property type="match status" value="1"/>
</dbReference>
<dbReference type="InterPro" id="IPR022002">
    <property type="entry name" value="ChsH2_Znr"/>
</dbReference>
<dbReference type="AlphaFoldDB" id="F4CPC5"/>
<feature type="domain" description="ChsH2 C-terminal OB-fold" evidence="2">
    <location>
        <begin position="76"/>
        <end position="138"/>
    </location>
</feature>
<evidence type="ECO:0000313" key="5">
    <source>
        <dbReference type="Proteomes" id="UP000007809"/>
    </source>
</evidence>
<organism evidence="4 5">
    <name type="scientific">Pseudonocardia dioxanivorans (strain ATCC 55486 / DSM 44775 / JCM 13855 / CB1190)</name>
    <dbReference type="NCBI Taxonomy" id="675635"/>
    <lineage>
        <taxon>Bacteria</taxon>
        <taxon>Bacillati</taxon>
        <taxon>Actinomycetota</taxon>
        <taxon>Actinomycetes</taxon>
        <taxon>Pseudonocardiales</taxon>
        <taxon>Pseudonocardiaceae</taxon>
        <taxon>Pseudonocardia</taxon>
    </lineage>
</organism>
<feature type="domain" description="ChsH2 rubredoxin-like zinc ribbon" evidence="3">
    <location>
        <begin position="39"/>
        <end position="74"/>
    </location>
</feature>
<evidence type="ECO:0000256" key="1">
    <source>
        <dbReference type="SAM" id="MobiDB-lite"/>
    </source>
</evidence>
<dbReference type="Proteomes" id="UP000007809">
    <property type="component" value="Chromosome"/>
</dbReference>